<evidence type="ECO:0000313" key="1">
    <source>
        <dbReference type="EMBL" id="RWZ67814.1"/>
    </source>
</evidence>
<dbReference type="AlphaFoldDB" id="A0A444QE59"/>
<keyword evidence="2" id="KW-1185">Reference proteome</keyword>
<dbReference type="RefSeq" id="WP_128496988.1">
    <property type="nucleotide sequence ID" value="NZ_RZNC01000001.1"/>
</dbReference>
<dbReference type="Proteomes" id="UP000288603">
    <property type="component" value="Unassembled WGS sequence"/>
</dbReference>
<dbReference type="EMBL" id="RZNC01000001">
    <property type="protein sequence ID" value="RWZ67814.1"/>
    <property type="molecule type" value="Genomic_DNA"/>
</dbReference>
<dbReference type="OrthoDB" id="4381340at2"/>
<sequence>MNAREVDERDGQWESQSIGYRVMIVKEGGVHWIAYDMESDSLSTVEQWARDNSEQAEYSIAARVEADGGVGLIWLTPPPESFLDART</sequence>
<gene>
    <name evidence="1" type="ORF">ELQ92_00630</name>
</gene>
<proteinExistence type="predicted"/>
<comment type="caution">
    <text evidence="1">The sequence shown here is derived from an EMBL/GenBank/DDBJ whole genome shotgun (WGS) entry which is preliminary data.</text>
</comment>
<accession>A0A444QE59</accession>
<evidence type="ECO:0000313" key="2">
    <source>
        <dbReference type="Proteomes" id="UP000288603"/>
    </source>
</evidence>
<protein>
    <submittedName>
        <fullName evidence="1">Uncharacterized protein</fullName>
    </submittedName>
</protein>
<name>A0A444QE59_9MICO</name>
<organism evidence="1 2">
    <name type="scientific">Labedella populi</name>
    <dbReference type="NCBI Taxonomy" id="2498850"/>
    <lineage>
        <taxon>Bacteria</taxon>
        <taxon>Bacillati</taxon>
        <taxon>Actinomycetota</taxon>
        <taxon>Actinomycetes</taxon>
        <taxon>Micrococcales</taxon>
        <taxon>Microbacteriaceae</taxon>
        <taxon>Labedella</taxon>
    </lineage>
</organism>
<reference evidence="1 2" key="1">
    <citation type="submission" date="2018-12" db="EMBL/GenBank/DDBJ databases">
        <authorList>
            <person name="Li F."/>
        </authorList>
    </citation>
    <scope>NUCLEOTIDE SEQUENCE [LARGE SCALE GENOMIC DNA]</scope>
    <source>
        <strain evidence="1 2">8H24J-4-2</strain>
    </source>
</reference>